<dbReference type="InterPro" id="IPR001478">
    <property type="entry name" value="PDZ"/>
</dbReference>
<dbReference type="SUPFAM" id="SSF51126">
    <property type="entry name" value="Pectin lyase-like"/>
    <property type="match status" value="1"/>
</dbReference>
<evidence type="ECO:0000259" key="1">
    <source>
        <dbReference type="SMART" id="SM00228"/>
    </source>
</evidence>
<reference evidence="2" key="1">
    <citation type="journal article" date="2014" name="Int. J. Syst. Evol. Microbiol.">
        <title>Complete genome sequence of Corynebacterium casei LMG S-19264T (=DSM 44701T), isolated from a smear-ripened cheese.</title>
        <authorList>
            <consortium name="US DOE Joint Genome Institute (JGI-PGF)"/>
            <person name="Walter F."/>
            <person name="Albersmeier A."/>
            <person name="Kalinowski J."/>
            <person name="Ruckert C."/>
        </authorList>
    </citation>
    <scope>NUCLEOTIDE SEQUENCE</scope>
    <source>
        <strain evidence="2">CGMCC 1.12195</strain>
    </source>
</reference>
<dbReference type="EMBL" id="BMER01000002">
    <property type="protein sequence ID" value="GGG89443.1"/>
    <property type="molecule type" value="Genomic_DNA"/>
</dbReference>
<dbReference type="InterPro" id="IPR012334">
    <property type="entry name" value="Pectin_lyas_fold"/>
</dbReference>
<dbReference type="RefSeq" id="WP_229738725.1">
    <property type="nucleotide sequence ID" value="NZ_BMER01000002.1"/>
</dbReference>
<dbReference type="PANTHER" id="PTHR36453:SF1">
    <property type="entry name" value="RIGHT HANDED BETA HELIX DOMAIN-CONTAINING PROTEIN"/>
    <property type="match status" value="1"/>
</dbReference>
<dbReference type="Proteomes" id="UP000660862">
    <property type="component" value="Unassembled WGS sequence"/>
</dbReference>
<dbReference type="AlphaFoldDB" id="A0A917MBG4"/>
<reference evidence="2" key="2">
    <citation type="submission" date="2020-09" db="EMBL/GenBank/DDBJ databases">
        <authorList>
            <person name="Sun Q."/>
            <person name="Zhou Y."/>
        </authorList>
    </citation>
    <scope>NUCLEOTIDE SEQUENCE</scope>
    <source>
        <strain evidence="2">CGMCC 1.12195</strain>
    </source>
</reference>
<dbReference type="SUPFAM" id="SSF50156">
    <property type="entry name" value="PDZ domain-like"/>
    <property type="match status" value="1"/>
</dbReference>
<keyword evidence="3" id="KW-1185">Reference proteome</keyword>
<organism evidence="2 3">
    <name type="scientific">Parapedobacter pyrenivorans</name>
    <dbReference type="NCBI Taxonomy" id="1305674"/>
    <lineage>
        <taxon>Bacteria</taxon>
        <taxon>Pseudomonadati</taxon>
        <taxon>Bacteroidota</taxon>
        <taxon>Sphingobacteriia</taxon>
        <taxon>Sphingobacteriales</taxon>
        <taxon>Sphingobacteriaceae</taxon>
        <taxon>Parapedobacter</taxon>
    </lineage>
</organism>
<proteinExistence type="predicted"/>
<dbReference type="InterPro" id="IPR011050">
    <property type="entry name" value="Pectin_lyase_fold/virulence"/>
</dbReference>
<dbReference type="Gene3D" id="2.160.20.10">
    <property type="entry name" value="Single-stranded right-handed beta-helix, Pectin lyase-like"/>
    <property type="match status" value="2"/>
</dbReference>
<dbReference type="PROSITE" id="PS51257">
    <property type="entry name" value="PROKAR_LIPOPROTEIN"/>
    <property type="match status" value="1"/>
</dbReference>
<dbReference type="Pfam" id="PF13180">
    <property type="entry name" value="PDZ_2"/>
    <property type="match status" value="1"/>
</dbReference>
<evidence type="ECO:0000313" key="2">
    <source>
        <dbReference type="EMBL" id="GGG89443.1"/>
    </source>
</evidence>
<comment type="caution">
    <text evidence="2">The sequence shown here is derived from an EMBL/GenBank/DDBJ whole genome shotgun (WGS) entry which is preliminary data.</text>
</comment>
<protein>
    <submittedName>
        <fullName evidence="2">Peptide-binding protein</fullName>
    </submittedName>
</protein>
<dbReference type="SMART" id="SM00228">
    <property type="entry name" value="PDZ"/>
    <property type="match status" value="1"/>
</dbReference>
<dbReference type="Gene3D" id="2.30.42.10">
    <property type="match status" value="1"/>
</dbReference>
<feature type="domain" description="PDZ" evidence="1">
    <location>
        <begin position="708"/>
        <end position="791"/>
    </location>
</feature>
<accession>A0A917MBG4</accession>
<dbReference type="InterPro" id="IPR036034">
    <property type="entry name" value="PDZ_sf"/>
</dbReference>
<name>A0A917MBG4_9SPHI</name>
<dbReference type="PANTHER" id="PTHR36453">
    <property type="entry name" value="SECRETED PROTEIN-RELATED"/>
    <property type="match status" value="1"/>
</dbReference>
<sequence>MNRHINFTDAITWLRHVLLGCGVWALASCGPDVTTYYVAPMGADSAAGTKDRPFGSLAAAKRMVTEKKAAGSTGRFDVVLLPGTYFVSEPLIFGPAESGTTDAPYTIRAEAGGDVVLSAGVPLQVDWQQHDGRIWKTHLAGVDSIEGLYAGGKALTRARYPNAVEGVYPFGGFAADALAPARIVRWTNPVGGYIHAMHSGRWGGMHYRITGKDAGGMLTYEGGWQNNRPSAMHGTQRFVENIFEELDAPGEWYFDRMERMLYYFPEEDQEIERMDFIAAQLESIIQLKGSEDHPVTDIYIEGITFQHTVPTFMKTREQLMRSDWSIYRSGAVLLDGTERCGVRNSTFSLLGGNAVFVSNYNRQSEISGNLIEYIGGSAIAFVGSADAVRSPSFRYEEFVPAGELDTIPGPKSNAYPADGVAENNLIRYIGMIEKQVAGVQIQLAAGIGVRHNTIYHVPRSGINIGDGAWGGHVIEYNDVFQTVLETGDHGAFNSWGRDRFWHPNRAVMDSLAKVHPNWILLDAVETTIIRNNRFRCDHGWDIDLDDGSSNYAIYNNVCLAGGLKLREGFYRKVYNNILVNNGFHPHVWFESSHDVFTRNIVMTAHQQIQIKHWGDTVDHNFFVDSADLEVTRKYGIERNGVVGDPRFVIASAGDFTLREGADFLKDGFVNISMDDFGVVTERLKAMADMPEITPLTVGGNFAIGDVVQWHGGTLKNMETLGEQSAAGLSEIRGALVLEIPDGSPLARAGIRAGDVILSCDETATDDVIALRKAEASHKWKGRLVLDVWRNQQLTQIELRLE</sequence>
<gene>
    <name evidence="2" type="ORF">GCM10007415_24480</name>
</gene>
<evidence type="ECO:0000313" key="3">
    <source>
        <dbReference type="Proteomes" id="UP000660862"/>
    </source>
</evidence>